<evidence type="ECO:0000313" key="4">
    <source>
        <dbReference type="Proteomes" id="UP000509302"/>
    </source>
</evidence>
<organism evidence="3 4">
    <name type="scientific">Costertonia aggregata</name>
    <dbReference type="NCBI Taxonomy" id="343403"/>
    <lineage>
        <taxon>Bacteria</taxon>
        <taxon>Pseudomonadati</taxon>
        <taxon>Bacteroidota</taxon>
        <taxon>Flavobacteriia</taxon>
        <taxon>Flavobacteriales</taxon>
        <taxon>Flavobacteriaceae</taxon>
        <taxon>Costertonia</taxon>
    </lineage>
</organism>
<accession>A0A7H9AV83</accession>
<protein>
    <recommendedName>
        <fullName evidence="5">Sperm nuclear basic protein PL-I</fullName>
    </recommendedName>
</protein>
<name>A0A7H9AV83_9FLAO</name>
<evidence type="ECO:0000313" key="3">
    <source>
        <dbReference type="EMBL" id="QLG47122.1"/>
    </source>
</evidence>
<dbReference type="AlphaFoldDB" id="A0A7H9AV83"/>
<feature type="compositionally biased region" description="Basic and acidic residues" evidence="1">
    <location>
        <begin position="232"/>
        <end position="245"/>
    </location>
</feature>
<sequence>MKKLVLLLSAVVLGTTGIMASTLEDKVATRNAYRFNNSFIFVENGITFSVYPDGEFDFYIDNRVNIGANVNFGRTNITFNSGFDYSPFAQYDDYGAVIQVENVPIFYDFYGRVNQIGNININYRNGRVNRLGGMYVFYNNRGIYSRHTGFINVYNRNYIYRPFHRFFARPAVGLCLVYNRPYRRFYQPIRYTFHRPYRFNTRRAYAQVGRNYTYNRTRRSNIYRNDNRVVARENNRARRSNDGLRTRTNNRVYNGDRVATRKNSNARTTRSLDRKGVVNRGNRTVNRSSNYRSNSANRKAVNRNATERTVTKRSTRTVRPNSTGRTVTKREVTRTPRSTSVTRSTKTYKRPQSRNSSRSTFSRSTKTQRSAAVKPASRKSRSSGTVSRSSSTKRTISRAPSSRSSRSTASRSSRSTRRY</sequence>
<feature type="region of interest" description="Disordered" evidence="1">
    <location>
        <begin position="232"/>
        <end position="419"/>
    </location>
</feature>
<gene>
    <name evidence="3" type="ORF">HYG79_17745</name>
</gene>
<dbReference type="EMBL" id="CP058595">
    <property type="protein sequence ID" value="QLG47122.1"/>
    <property type="molecule type" value="Genomic_DNA"/>
</dbReference>
<dbReference type="RefSeq" id="WP_179243400.1">
    <property type="nucleotide sequence ID" value="NZ_CP058595.1"/>
</dbReference>
<keyword evidence="2" id="KW-0732">Signal</keyword>
<keyword evidence="4" id="KW-1185">Reference proteome</keyword>
<dbReference type="Proteomes" id="UP000509302">
    <property type="component" value="Chromosome"/>
</dbReference>
<reference evidence="3 4" key="1">
    <citation type="journal article" date="2006" name="Int. J. Syst. Evol. Microbiol.">
        <title>Costertonia aggregata gen. nov., sp. nov., a mesophilic marine bacterium of the family Flavobacteriaceae, isolated from a mature biofilm.</title>
        <authorList>
            <person name="Kwon K.K."/>
            <person name="Lee Y.K."/>
            <person name="Lee H.K."/>
        </authorList>
    </citation>
    <scope>NUCLEOTIDE SEQUENCE [LARGE SCALE GENOMIC DNA]</scope>
    <source>
        <strain evidence="3 4">KCCM 42265</strain>
    </source>
</reference>
<dbReference type="KEGG" id="cagg:HYG79_17745"/>
<feature type="signal peptide" evidence="2">
    <location>
        <begin position="1"/>
        <end position="20"/>
    </location>
</feature>
<evidence type="ECO:0008006" key="5">
    <source>
        <dbReference type="Google" id="ProtNLM"/>
    </source>
</evidence>
<evidence type="ECO:0000256" key="2">
    <source>
        <dbReference type="SAM" id="SignalP"/>
    </source>
</evidence>
<feature type="chain" id="PRO_5028847112" description="Sperm nuclear basic protein PL-I" evidence="2">
    <location>
        <begin position="21"/>
        <end position="419"/>
    </location>
</feature>
<feature type="compositionally biased region" description="Low complexity" evidence="1">
    <location>
        <begin position="335"/>
        <end position="345"/>
    </location>
</feature>
<feature type="compositionally biased region" description="Low complexity" evidence="1">
    <location>
        <begin position="282"/>
        <end position="298"/>
    </location>
</feature>
<feature type="compositionally biased region" description="Low complexity" evidence="1">
    <location>
        <begin position="382"/>
        <end position="413"/>
    </location>
</feature>
<feature type="compositionally biased region" description="Low complexity" evidence="1">
    <location>
        <begin position="353"/>
        <end position="370"/>
    </location>
</feature>
<evidence type="ECO:0000256" key="1">
    <source>
        <dbReference type="SAM" id="MobiDB-lite"/>
    </source>
</evidence>
<proteinExistence type="predicted"/>